<evidence type="ECO:0000256" key="1">
    <source>
        <dbReference type="SAM" id="Coils"/>
    </source>
</evidence>
<dbReference type="OrthoDB" id="2358524at2759"/>
<protein>
    <submittedName>
        <fullName evidence="3">17753_t:CDS:1</fullName>
    </submittedName>
</protein>
<gene>
    <name evidence="3" type="ORF">FWILDA_LOCUS14609</name>
</gene>
<comment type="caution">
    <text evidence="3">The sequence shown here is derived from an EMBL/GenBank/DDBJ whole genome shotgun (WGS) entry which is preliminary data.</text>
</comment>
<dbReference type="AlphaFoldDB" id="A0A9W4T2Y2"/>
<evidence type="ECO:0000313" key="3">
    <source>
        <dbReference type="EMBL" id="CAI2190506.1"/>
    </source>
</evidence>
<dbReference type="EMBL" id="CAMKVN010006624">
    <property type="protein sequence ID" value="CAI2190506.1"/>
    <property type="molecule type" value="Genomic_DNA"/>
</dbReference>
<evidence type="ECO:0000313" key="4">
    <source>
        <dbReference type="Proteomes" id="UP001153678"/>
    </source>
</evidence>
<proteinExistence type="predicted"/>
<accession>A0A9W4T2Y2</accession>
<sequence>MTKHRKSSNSITHKPESSTKEYRVNEKILALILARITALENENKALKDEAKKKVLVSRSKIATSKMLKSNYNKEKEKDVKTLAKNSQNYESNTINKDHNNSSVTLPILKPSEKSSRFANLHLKLNLKKNIYESYRTAFYGLIKCHTPVGIQYKNLNKNIRAGIICKFKKANPHFPECIGDWALMYFMRHKININQNAYRQDKKGPVNGEKCERTNQSTVKDEKCENPNQSTVKSEKRERTNQSTVKSEKHRRTNQSIVNNDKRERKYAQKKMASTYLYSRNREDSYGNVNELDKAIKDHTHNFISNPILIYNYISTQTHRITSKRVK</sequence>
<name>A0A9W4T2Y2_9GLOM</name>
<feature type="region of interest" description="Disordered" evidence="2">
    <location>
        <begin position="1"/>
        <end position="20"/>
    </location>
</feature>
<feature type="coiled-coil region" evidence="1">
    <location>
        <begin position="29"/>
        <end position="92"/>
    </location>
</feature>
<organism evidence="3 4">
    <name type="scientific">Funneliformis geosporum</name>
    <dbReference type="NCBI Taxonomy" id="1117311"/>
    <lineage>
        <taxon>Eukaryota</taxon>
        <taxon>Fungi</taxon>
        <taxon>Fungi incertae sedis</taxon>
        <taxon>Mucoromycota</taxon>
        <taxon>Glomeromycotina</taxon>
        <taxon>Glomeromycetes</taxon>
        <taxon>Glomerales</taxon>
        <taxon>Glomeraceae</taxon>
        <taxon>Funneliformis</taxon>
    </lineage>
</organism>
<reference evidence="3" key="1">
    <citation type="submission" date="2022-08" db="EMBL/GenBank/DDBJ databases">
        <authorList>
            <person name="Kallberg Y."/>
            <person name="Tangrot J."/>
            <person name="Rosling A."/>
        </authorList>
    </citation>
    <scope>NUCLEOTIDE SEQUENCE</scope>
    <source>
        <strain evidence="3">Wild A</strain>
    </source>
</reference>
<keyword evidence="1" id="KW-0175">Coiled coil</keyword>
<feature type="compositionally biased region" description="Basic and acidic residues" evidence="2">
    <location>
        <begin position="200"/>
        <end position="225"/>
    </location>
</feature>
<keyword evidence="4" id="KW-1185">Reference proteome</keyword>
<dbReference type="Proteomes" id="UP001153678">
    <property type="component" value="Unassembled WGS sequence"/>
</dbReference>
<feature type="region of interest" description="Disordered" evidence="2">
    <location>
        <begin position="200"/>
        <end position="254"/>
    </location>
</feature>
<evidence type="ECO:0000256" key="2">
    <source>
        <dbReference type="SAM" id="MobiDB-lite"/>
    </source>
</evidence>